<comment type="caution">
    <text evidence="2">The sequence shown here is derived from an EMBL/GenBank/DDBJ whole genome shotgun (WGS) entry which is preliminary data.</text>
</comment>
<dbReference type="InterPro" id="IPR029058">
    <property type="entry name" value="AB_hydrolase_fold"/>
</dbReference>
<dbReference type="InterPro" id="IPR053145">
    <property type="entry name" value="AB_hydrolase_Est10"/>
</dbReference>
<dbReference type="InterPro" id="IPR022742">
    <property type="entry name" value="Hydrolase_4"/>
</dbReference>
<sequence length="594" mass="62574">MAPESARRPAALSLTLGDCAGWLHGTSGETGVLLCSPWGFEELCLRRAWRMLADNLADAGYPTLRFDYPGCGDSLGDPEKVAGLASLVEAARLGADTLRKAGVRRLVIIGQGLGATVAALAAPSVEAEGLALLAPPARGRDYLRELSAWGAMVAETMHLPADIAAPGAVAGFALPDGLRTSLSVANLLDLAQAPAPQVLVAARPGRPGDTRLAERLRQLGAQVAEVAYAGYEAALGNPTAAHAPVDVIAAVTDWMQSRFPAQAGEASTLPALDQLRTATFRETAVRIGPHQLFGVLCEPQGRRRGDTVLLLGSGGDPHVGWARSHVDYARELAAAGVASLRLDSREAGDSPGPLSAEPLQLYDESQVEDALSAVDWLERQGLGPVLPVGRCSGAFMAFHAALRDSRIGRIILVNQRRFIWDRQGGVEAALDKVGHYQRQVRDPLKLLVRWVRGDLNLEAALARLGPAMLMKLRGILGGHRRGLACRTLDAFRTLEKRGVAISMLYCRGGEGHADLNALLGQDGGPLKQLNNVERIWLDGADHGLTPVAARRRLLDLILATALTGEVSAVSAQNAPAEAEDLALGLAAPGGALAA</sequence>
<dbReference type="Pfam" id="PF12146">
    <property type="entry name" value="Hydrolase_4"/>
    <property type="match status" value="1"/>
</dbReference>
<dbReference type="AlphaFoldDB" id="A0A328AI85"/>
<dbReference type="SUPFAM" id="SSF53474">
    <property type="entry name" value="alpha/beta-Hydrolases"/>
    <property type="match status" value="2"/>
</dbReference>
<keyword evidence="3" id="KW-1185">Reference proteome</keyword>
<dbReference type="RefSeq" id="WP_111514844.1">
    <property type="nucleotide sequence ID" value="NZ_QFYR01000002.1"/>
</dbReference>
<reference evidence="3" key="1">
    <citation type="submission" date="2018-05" db="EMBL/GenBank/DDBJ databases">
        <authorList>
            <person name="Li X."/>
        </authorList>
    </citation>
    <scope>NUCLEOTIDE SEQUENCE [LARGE SCALE GENOMIC DNA]</scope>
    <source>
        <strain evidence="3">YIM 73061</strain>
    </source>
</reference>
<dbReference type="PANTHER" id="PTHR43265">
    <property type="entry name" value="ESTERASE ESTD"/>
    <property type="match status" value="1"/>
</dbReference>
<dbReference type="OrthoDB" id="249225at2"/>
<evidence type="ECO:0000313" key="3">
    <source>
        <dbReference type="Proteomes" id="UP000249725"/>
    </source>
</evidence>
<accession>A0A328AI85</accession>
<dbReference type="GO" id="GO:0052689">
    <property type="term" value="F:carboxylic ester hydrolase activity"/>
    <property type="evidence" value="ECO:0007669"/>
    <property type="project" value="TreeGrafter"/>
</dbReference>
<name>A0A328AI85_9CAUL</name>
<dbReference type="PANTHER" id="PTHR43265:SF1">
    <property type="entry name" value="ESTERASE ESTD"/>
    <property type="match status" value="1"/>
</dbReference>
<organism evidence="2 3">
    <name type="scientific">Phenylobacterium deserti</name>
    <dbReference type="NCBI Taxonomy" id="1914756"/>
    <lineage>
        <taxon>Bacteria</taxon>
        <taxon>Pseudomonadati</taxon>
        <taxon>Pseudomonadota</taxon>
        <taxon>Alphaproteobacteria</taxon>
        <taxon>Caulobacterales</taxon>
        <taxon>Caulobacteraceae</taxon>
        <taxon>Phenylobacterium</taxon>
    </lineage>
</organism>
<evidence type="ECO:0000313" key="2">
    <source>
        <dbReference type="EMBL" id="RAK52558.1"/>
    </source>
</evidence>
<feature type="domain" description="Serine aminopeptidase S33" evidence="1">
    <location>
        <begin position="51"/>
        <end position="155"/>
    </location>
</feature>
<dbReference type="Gene3D" id="3.40.50.1820">
    <property type="entry name" value="alpha/beta hydrolase"/>
    <property type="match status" value="2"/>
</dbReference>
<dbReference type="EMBL" id="QFYR01000002">
    <property type="protein sequence ID" value="RAK52558.1"/>
    <property type="molecule type" value="Genomic_DNA"/>
</dbReference>
<evidence type="ECO:0000259" key="1">
    <source>
        <dbReference type="Pfam" id="PF12146"/>
    </source>
</evidence>
<proteinExistence type="predicted"/>
<dbReference type="Proteomes" id="UP000249725">
    <property type="component" value="Unassembled WGS sequence"/>
</dbReference>
<protein>
    <recommendedName>
        <fullName evidence="1">Serine aminopeptidase S33 domain-containing protein</fullName>
    </recommendedName>
</protein>
<gene>
    <name evidence="2" type="ORF">DJ018_10110</name>
</gene>